<accession>A0ABW1YSE1</accession>
<evidence type="ECO:0000313" key="2">
    <source>
        <dbReference type="Proteomes" id="UP001596425"/>
    </source>
</evidence>
<dbReference type="Pfam" id="PF01344">
    <property type="entry name" value="Kelch_1"/>
    <property type="match status" value="1"/>
</dbReference>
<dbReference type="InterPro" id="IPR015915">
    <property type="entry name" value="Kelch-typ_b-propeller"/>
</dbReference>
<dbReference type="Pfam" id="PF24681">
    <property type="entry name" value="Kelch_KLHDC2_KLHL20_DRC7"/>
    <property type="match status" value="1"/>
</dbReference>
<comment type="caution">
    <text evidence="1">The sequence shown here is derived from an EMBL/GenBank/DDBJ whole genome shotgun (WGS) entry which is preliminary data.</text>
</comment>
<dbReference type="Proteomes" id="UP001596425">
    <property type="component" value="Unassembled WGS sequence"/>
</dbReference>
<dbReference type="Gene3D" id="2.120.10.80">
    <property type="entry name" value="Kelch-type beta propeller"/>
    <property type="match status" value="2"/>
</dbReference>
<protein>
    <submittedName>
        <fullName evidence="1">Kelch repeat-containing protein</fullName>
    </submittedName>
</protein>
<sequence>MNRSRRNILKLFGATTFLGADCFGRAAYAVADSYSYSWRNGQPLDTPTQEIYPAVFDGEIYVGGGFVLDDDPIFFGLSPSNSISIYNPVAKSWRYGNPLPEPRHHLGMASSENFLYGIGGFSGVKGNAWQAKSDVFRFSSEKEEWEIGPPLPAPMAESVYATNNGNIHVIGGKTVGINSQLNVDTKNHFVLFNDKYWEKAAPATVSRNSAASAVLDGKIFVVGGRISGKASKNLKFSEFYSIDDDRWEPFRPFPIALAGLAAVALNGKIFVSGGEAFGANGNWRTGKAFRQVWSYDLVKDTWEKELDMPEPRHGHGAVVIENSMFIIGGGSKVGPQETLSSLLVLQSA</sequence>
<reference evidence="2" key="1">
    <citation type="journal article" date="2019" name="Int. J. Syst. Evol. Microbiol.">
        <title>The Global Catalogue of Microorganisms (GCM) 10K type strain sequencing project: providing services to taxonomists for standard genome sequencing and annotation.</title>
        <authorList>
            <consortium name="The Broad Institute Genomics Platform"/>
            <consortium name="The Broad Institute Genome Sequencing Center for Infectious Disease"/>
            <person name="Wu L."/>
            <person name="Ma J."/>
        </authorList>
    </citation>
    <scope>NUCLEOTIDE SEQUENCE [LARGE SCALE GENOMIC DNA]</scope>
    <source>
        <strain evidence="2">CGMCC 1.13718</strain>
    </source>
</reference>
<dbReference type="SMART" id="SM00612">
    <property type="entry name" value="Kelch"/>
    <property type="match status" value="4"/>
</dbReference>
<proteinExistence type="predicted"/>
<dbReference type="RefSeq" id="WP_193193097.1">
    <property type="nucleotide sequence ID" value="NZ_JACZFR010000038.1"/>
</dbReference>
<keyword evidence="2" id="KW-1185">Reference proteome</keyword>
<dbReference type="PANTHER" id="PTHR45632">
    <property type="entry name" value="LD33804P"/>
    <property type="match status" value="1"/>
</dbReference>
<evidence type="ECO:0000313" key="1">
    <source>
        <dbReference type="EMBL" id="MFC6634299.1"/>
    </source>
</evidence>
<dbReference type="InterPro" id="IPR011043">
    <property type="entry name" value="Gal_Oxase/kelch_b-propeller"/>
</dbReference>
<dbReference type="SUPFAM" id="SSF50965">
    <property type="entry name" value="Galactose oxidase, central domain"/>
    <property type="match status" value="1"/>
</dbReference>
<dbReference type="EMBL" id="JBHSVR010000001">
    <property type="protein sequence ID" value="MFC6634299.1"/>
    <property type="molecule type" value="Genomic_DNA"/>
</dbReference>
<name>A0ABW1YSE1_9GAMM</name>
<gene>
    <name evidence="1" type="ORF">ACFQBM_13445</name>
</gene>
<dbReference type="InterPro" id="IPR006652">
    <property type="entry name" value="Kelch_1"/>
</dbReference>
<organism evidence="1 2">
    <name type="scientific">Microbulbifer taiwanensis</name>
    <dbReference type="NCBI Taxonomy" id="986746"/>
    <lineage>
        <taxon>Bacteria</taxon>
        <taxon>Pseudomonadati</taxon>
        <taxon>Pseudomonadota</taxon>
        <taxon>Gammaproteobacteria</taxon>
        <taxon>Cellvibrionales</taxon>
        <taxon>Microbulbiferaceae</taxon>
        <taxon>Microbulbifer</taxon>
    </lineage>
</organism>